<evidence type="ECO:0000313" key="1">
    <source>
        <dbReference type="EMBL" id="SFL61246.1"/>
    </source>
</evidence>
<feature type="non-terminal residue" evidence="1">
    <location>
        <position position="1"/>
    </location>
</feature>
<organism evidence="1 2">
    <name type="scientific">Lactococcus garvieae</name>
    <dbReference type="NCBI Taxonomy" id="1363"/>
    <lineage>
        <taxon>Bacteria</taxon>
        <taxon>Bacillati</taxon>
        <taxon>Bacillota</taxon>
        <taxon>Bacilli</taxon>
        <taxon>Lactobacillales</taxon>
        <taxon>Streptococcaceae</taxon>
        <taxon>Lactococcus</taxon>
    </lineage>
</organism>
<dbReference type="EMBL" id="FOTJ01000030">
    <property type="protein sequence ID" value="SFL61246.1"/>
    <property type="molecule type" value="Genomic_DNA"/>
</dbReference>
<evidence type="ECO:0000313" key="2">
    <source>
        <dbReference type="Proteomes" id="UP000181969"/>
    </source>
</evidence>
<name>A0A1I4J579_9LACT</name>
<sequence>KKKKRAVCKNSENKKRVFIMINKEGGESLVRK</sequence>
<accession>A0A1I4J579</accession>
<gene>
    <name evidence="1" type="ORF">SAMN05216438_1301</name>
</gene>
<proteinExistence type="predicted"/>
<dbReference type="AlphaFoldDB" id="A0A1I4J579"/>
<reference evidence="1 2" key="1">
    <citation type="submission" date="2016-10" db="EMBL/GenBank/DDBJ databases">
        <authorList>
            <person name="de Groot N.N."/>
        </authorList>
    </citation>
    <scope>NUCLEOTIDE SEQUENCE [LARGE SCALE GENOMIC DNA]</scope>
    <source>
        <strain evidence="1 2">M79</strain>
    </source>
</reference>
<dbReference type="Proteomes" id="UP000181969">
    <property type="component" value="Unassembled WGS sequence"/>
</dbReference>
<protein>
    <submittedName>
        <fullName evidence="1">Uncharacterized protein</fullName>
    </submittedName>
</protein>